<dbReference type="PANTHER" id="PTHR23501">
    <property type="entry name" value="MAJOR FACILITATOR SUPERFAMILY"/>
    <property type="match status" value="1"/>
</dbReference>
<keyword evidence="5 7" id="KW-0472">Membrane</keyword>
<feature type="transmembrane region" description="Helical" evidence="7">
    <location>
        <begin position="144"/>
        <end position="165"/>
    </location>
</feature>
<dbReference type="InterPro" id="IPR036259">
    <property type="entry name" value="MFS_trans_sf"/>
</dbReference>
<feature type="transmembrane region" description="Helical" evidence="7">
    <location>
        <begin position="212"/>
        <end position="231"/>
    </location>
</feature>
<keyword evidence="3 7" id="KW-0812">Transmembrane</keyword>
<evidence type="ECO:0000256" key="2">
    <source>
        <dbReference type="ARBA" id="ARBA00022448"/>
    </source>
</evidence>
<feature type="transmembrane region" description="Helical" evidence="7">
    <location>
        <begin position="420"/>
        <end position="444"/>
    </location>
</feature>
<dbReference type="SUPFAM" id="SSF103473">
    <property type="entry name" value="MFS general substrate transporter"/>
    <property type="match status" value="1"/>
</dbReference>
<proteinExistence type="predicted"/>
<comment type="subcellular location">
    <subcellularLocation>
        <location evidence="1">Membrane</location>
        <topology evidence="1">Multi-pass membrane protein</topology>
    </subcellularLocation>
</comment>
<dbReference type="AlphaFoldDB" id="A0A9P6HY26"/>
<keyword evidence="10" id="KW-1185">Reference proteome</keyword>
<keyword evidence="4 7" id="KW-1133">Transmembrane helix</keyword>
<dbReference type="RefSeq" id="XP_038741990.1">
    <property type="nucleotide sequence ID" value="XM_038892741.1"/>
</dbReference>
<feature type="compositionally biased region" description="Basic and acidic residues" evidence="6">
    <location>
        <begin position="8"/>
        <end position="19"/>
    </location>
</feature>
<evidence type="ECO:0000256" key="1">
    <source>
        <dbReference type="ARBA" id="ARBA00004141"/>
    </source>
</evidence>
<feature type="transmembrane region" description="Helical" evidence="7">
    <location>
        <begin position="277"/>
        <end position="302"/>
    </location>
</feature>
<feature type="transmembrane region" description="Helical" evidence="7">
    <location>
        <begin position="456"/>
        <end position="475"/>
    </location>
</feature>
<evidence type="ECO:0000256" key="4">
    <source>
        <dbReference type="ARBA" id="ARBA00022989"/>
    </source>
</evidence>
<evidence type="ECO:0000256" key="3">
    <source>
        <dbReference type="ARBA" id="ARBA00022692"/>
    </source>
</evidence>
<keyword evidence="2" id="KW-0813">Transport</keyword>
<dbReference type="OrthoDB" id="4161376at2759"/>
<evidence type="ECO:0000256" key="7">
    <source>
        <dbReference type="SAM" id="Phobius"/>
    </source>
</evidence>
<organism evidence="9 10">
    <name type="scientific">Colletotrichum karsti</name>
    <dbReference type="NCBI Taxonomy" id="1095194"/>
    <lineage>
        <taxon>Eukaryota</taxon>
        <taxon>Fungi</taxon>
        <taxon>Dikarya</taxon>
        <taxon>Ascomycota</taxon>
        <taxon>Pezizomycotina</taxon>
        <taxon>Sordariomycetes</taxon>
        <taxon>Hypocreomycetidae</taxon>
        <taxon>Glomerellales</taxon>
        <taxon>Glomerellaceae</taxon>
        <taxon>Colletotrichum</taxon>
        <taxon>Colletotrichum boninense species complex</taxon>
    </lineage>
</organism>
<dbReference type="Pfam" id="PF06609">
    <property type="entry name" value="TRI12"/>
    <property type="match status" value="1"/>
</dbReference>
<evidence type="ECO:0000256" key="5">
    <source>
        <dbReference type="ARBA" id="ARBA00023136"/>
    </source>
</evidence>
<feature type="domain" description="Major facilitator superfamily (MFS) profile" evidence="8">
    <location>
        <begin position="46"/>
        <end position="566"/>
    </location>
</feature>
<feature type="transmembrane region" description="Helical" evidence="7">
    <location>
        <begin position="51"/>
        <end position="77"/>
    </location>
</feature>
<feature type="transmembrane region" description="Helical" evidence="7">
    <location>
        <begin position="542"/>
        <end position="561"/>
    </location>
</feature>
<gene>
    <name evidence="9" type="ORF">CkaCkLH20_10026</name>
</gene>
<feature type="transmembrane region" description="Helical" evidence="7">
    <location>
        <begin position="177"/>
        <end position="200"/>
    </location>
</feature>
<dbReference type="GeneID" id="62165815"/>
<dbReference type="InterPro" id="IPR010573">
    <property type="entry name" value="MFS_Str1/Tri12-like"/>
</dbReference>
<evidence type="ECO:0000313" key="9">
    <source>
        <dbReference type="EMBL" id="KAF9872529.1"/>
    </source>
</evidence>
<accession>A0A9P6HY26</accession>
<evidence type="ECO:0000313" key="10">
    <source>
        <dbReference type="Proteomes" id="UP000781932"/>
    </source>
</evidence>
<feature type="transmembrane region" description="Helical" evidence="7">
    <location>
        <begin position="323"/>
        <end position="347"/>
    </location>
</feature>
<reference evidence="9" key="1">
    <citation type="submission" date="2020-03" db="EMBL/GenBank/DDBJ databases">
        <authorList>
            <person name="He L."/>
        </authorList>
    </citation>
    <scope>NUCLEOTIDE SEQUENCE</scope>
    <source>
        <strain evidence="9">CkLH20</strain>
    </source>
</reference>
<dbReference type="GO" id="GO:0022857">
    <property type="term" value="F:transmembrane transporter activity"/>
    <property type="evidence" value="ECO:0007669"/>
    <property type="project" value="InterPro"/>
</dbReference>
<dbReference type="Gene3D" id="1.20.1250.20">
    <property type="entry name" value="MFS general substrate transporter like domains"/>
    <property type="match status" value="2"/>
</dbReference>
<feature type="transmembrane region" description="Helical" evidence="7">
    <location>
        <begin position="252"/>
        <end position="271"/>
    </location>
</feature>
<protein>
    <submittedName>
        <fullName evidence="9">Fungal trichothecene efflux pump</fullName>
    </submittedName>
</protein>
<evidence type="ECO:0000256" key="6">
    <source>
        <dbReference type="SAM" id="MobiDB-lite"/>
    </source>
</evidence>
<sequence>MESPVMKKPHDEENVHVTEHGLSSSSMDSDSVVHFEIDQDALPKGYFRSKFFVGSMLGISLGLMAGTAGFAFAAPILTLINADIGPDPNIVWVALVYTLTSAVCITVIGRVTDIFGRRPVFIGGAALGVIGSIVAATATNVNALIAGSTIIGVAASTQLSFYYVIGELVPMQYRLASCAVCYVFCIPASGFAPLISQAFVQYHPATGWRGGYYILTGINAASLLCWVLFYHPPTFRMKHGAEASMWSYVKRFDYVGAVLYTGGILVLMMGLNWGGVVYAWSSPAVIATVVVGVAAVAAFAVWESFADLSEPFVPMRYFRNLGWVACAVLSGLAAGVYYCFALVWPQMVGLLYSDPENPFFGPLLSCFVALFFLVGDVVGGFAGKYIGHLKWQCVITTLLGGVCFAAMATCGPDTVTRAAVLVSFGVFFNGWVEGCSITVTTLAAPDQGNLGGASGMAGSIRFLISAIAASIYSAILSNRLAETIPAMVPAAVVAEGLPESSVPDFVAGFTSGTFEGVAGLTDTILAVGTRAYKEANSDAFRTIFYANIGFSVVALICALCLPDVDKFLTSKVATTLHQGRDEKKIAGEKDT</sequence>
<feature type="transmembrane region" description="Helical" evidence="7">
    <location>
        <begin position="89"/>
        <end position="108"/>
    </location>
</feature>
<dbReference type="GO" id="GO:0005886">
    <property type="term" value="C:plasma membrane"/>
    <property type="evidence" value="ECO:0007669"/>
    <property type="project" value="TreeGrafter"/>
</dbReference>
<comment type="caution">
    <text evidence="9">The sequence shown here is derived from an EMBL/GenBank/DDBJ whole genome shotgun (WGS) entry which is preliminary data.</text>
</comment>
<dbReference type="PROSITE" id="PS50850">
    <property type="entry name" value="MFS"/>
    <property type="match status" value="1"/>
</dbReference>
<dbReference type="InterPro" id="IPR020846">
    <property type="entry name" value="MFS_dom"/>
</dbReference>
<feature type="region of interest" description="Disordered" evidence="6">
    <location>
        <begin position="1"/>
        <end position="25"/>
    </location>
</feature>
<dbReference type="PANTHER" id="PTHR23501:SF109">
    <property type="entry name" value="MAJOR FACILITATOR SUPERFAMILY (MFS) PROFILE DOMAIN-CONTAINING PROTEIN-RELATED"/>
    <property type="match status" value="1"/>
</dbReference>
<name>A0A9P6HY26_9PEZI</name>
<dbReference type="Proteomes" id="UP000781932">
    <property type="component" value="Unassembled WGS sequence"/>
</dbReference>
<feature type="transmembrane region" description="Helical" evidence="7">
    <location>
        <begin position="359"/>
        <end position="382"/>
    </location>
</feature>
<feature type="transmembrane region" description="Helical" evidence="7">
    <location>
        <begin position="120"/>
        <end position="138"/>
    </location>
</feature>
<reference evidence="9" key="2">
    <citation type="submission" date="2020-11" db="EMBL/GenBank/DDBJ databases">
        <title>Whole genome sequencing of Colletotrichum sp.</title>
        <authorList>
            <person name="Li H."/>
        </authorList>
    </citation>
    <scope>NUCLEOTIDE SEQUENCE</scope>
    <source>
        <strain evidence="9">CkLH20</strain>
    </source>
</reference>
<evidence type="ECO:0000259" key="8">
    <source>
        <dbReference type="PROSITE" id="PS50850"/>
    </source>
</evidence>
<dbReference type="EMBL" id="JAATWM020000037">
    <property type="protein sequence ID" value="KAF9872529.1"/>
    <property type="molecule type" value="Genomic_DNA"/>
</dbReference>